<dbReference type="InterPro" id="IPR008271">
    <property type="entry name" value="Ser/Thr_kinase_AS"/>
</dbReference>
<feature type="region of interest" description="Disordered" evidence="7">
    <location>
        <begin position="144"/>
        <end position="164"/>
    </location>
</feature>
<keyword evidence="10" id="KW-1185">Reference proteome</keyword>
<evidence type="ECO:0000256" key="7">
    <source>
        <dbReference type="SAM" id="MobiDB-lite"/>
    </source>
</evidence>
<protein>
    <recommendedName>
        <fullName evidence="8">Protein kinase domain-containing protein</fullName>
    </recommendedName>
</protein>
<reference evidence="9" key="1">
    <citation type="submission" date="2021-08" db="EMBL/GenBank/DDBJ databases">
        <title>WGS assembly of Ceratopteris richardii.</title>
        <authorList>
            <person name="Marchant D.B."/>
            <person name="Chen G."/>
            <person name="Jenkins J."/>
            <person name="Shu S."/>
            <person name="Leebens-Mack J."/>
            <person name="Grimwood J."/>
            <person name="Schmutz J."/>
            <person name="Soltis P."/>
            <person name="Soltis D."/>
            <person name="Chen Z.-H."/>
        </authorList>
    </citation>
    <scope>NUCLEOTIDE SEQUENCE</scope>
    <source>
        <strain evidence="9">Whitten #5841</strain>
        <tissue evidence="9">Leaf</tissue>
    </source>
</reference>
<dbReference type="Gene3D" id="3.30.200.20">
    <property type="entry name" value="Phosphorylase Kinase, domain 1"/>
    <property type="match status" value="1"/>
</dbReference>
<dbReference type="PROSITE" id="PS50011">
    <property type="entry name" value="PROTEIN_KINASE_DOM"/>
    <property type="match status" value="1"/>
</dbReference>
<dbReference type="AlphaFoldDB" id="A0A8T2VQC8"/>
<dbReference type="OrthoDB" id="4062651at2759"/>
<sequence length="490" mass="54581">MSPAQEGNIEGSTWLIRTRFSRSVCYGLNSSSLSNISGPLLEDSNPKEFVNIMKENPNLFFALPESTDIGDLDVQRSNSDTAMAKNAAVYPSLSSECLNPLLYTSNSVNTSPEKMSAGHGYRHQRSLSLPSTCGSGRIDEDDGAYSSCGEYSSDGSKTDDASQMDAGRAASWSEYFVKSATGLATEEADDCTIDLSNLLLGNKFASGAYSRLYLGKYNDVPVAVKMLRKPDDDEEISRRLDRQFQAEVNALSRVSHRNVIKFYGACKKSPVCCIVMEYAPLGSVRVYLHNQPIPLPLKTVVDMALDIARGMEYLHAQGVIHRDLKSENLVIAEDMCIKITDFGVACFESETSPMTDDVGTYRWMAPEMISKKRYSKKADVYSFGIVLWELITCHIPFEEYTPVQAAFAKVHKHSRPPLPLNCPSVLSHLMQQCWHVDPDKRPNFTKVVGVLEEIQQDILQNRSLPLFHRPHKHVHGLLHCFGRGSSHHIL</sequence>
<comment type="catalytic activity">
    <reaction evidence="6">
        <text>L-seryl-[protein] + ATP = O-phospho-L-seryl-[protein] + ADP + H(+)</text>
        <dbReference type="Rhea" id="RHEA:17989"/>
        <dbReference type="Rhea" id="RHEA-COMP:9863"/>
        <dbReference type="Rhea" id="RHEA-COMP:11604"/>
        <dbReference type="ChEBI" id="CHEBI:15378"/>
        <dbReference type="ChEBI" id="CHEBI:29999"/>
        <dbReference type="ChEBI" id="CHEBI:30616"/>
        <dbReference type="ChEBI" id="CHEBI:83421"/>
        <dbReference type="ChEBI" id="CHEBI:456216"/>
        <dbReference type="EC" id="2.7.11.1"/>
    </reaction>
</comment>
<dbReference type="Pfam" id="PF07714">
    <property type="entry name" value="PK_Tyr_Ser-Thr"/>
    <property type="match status" value="1"/>
</dbReference>
<dbReference type="FunFam" id="3.30.200.20:FF:000034">
    <property type="entry name" value="Kinase suppressor of Ras 1"/>
    <property type="match status" value="1"/>
</dbReference>
<dbReference type="InterPro" id="IPR001245">
    <property type="entry name" value="Ser-Thr/Tyr_kinase_cat_dom"/>
</dbReference>
<name>A0A8T2VQC8_CERRI</name>
<dbReference type="EMBL" id="CM035406">
    <property type="protein sequence ID" value="KAH7446638.1"/>
    <property type="molecule type" value="Genomic_DNA"/>
</dbReference>
<evidence type="ECO:0000313" key="9">
    <source>
        <dbReference type="EMBL" id="KAH7446639.1"/>
    </source>
</evidence>
<dbReference type="CDD" id="cd13999">
    <property type="entry name" value="STKc_MAP3K-like"/>
    <property type="match status" value="1"/>
</dbReference>
<gene>
    <name evidence="9" type="ORF">KP509_01G066500</name>
</gene>
<evidence type="ECO:0000256" key="5">
    <source>
        <dbReference type="ARBA" id="ARBA00047899"/>
    </source>
</evidence>
<evidence type="ECO:0000313" key="10">
    <source>
        <dbReference type="Proteomes" id="UP000825935"/>
    </source>
</evidence>
<organism evidence="9 10">
    <name type="scientific">Ceratopteris richardii</name>
    <name type="common">Triangle waterfern</name>
    <dbReference type="NCBI Taxonomy" id="49495"/>
    <lineage>
        <taxon>Eukaryota</taxon>
        <taxon>Viridiplantae</taxon>
        <taxon>Streptophyta</taxon>
        <taxon>Embryophyta</taxon>
        <taxon>Tracheophyta</taxon>
        <taxon>Polypodiopsida</taxon>
        <taxon>Polypodiidae</taxon>
        <taxon>Polypodiales</taxon>
        <taxon>Pteridineae</taxon>
        <taxon>Pteridaceae</taxon>
        <taxon>Parkerioideae</taxon>
        <taxon>Ceratopteris</taxon>
    </lineage>
</organism>
<dbReference type="InterPro" id="IPR051681">
    <property type="entry name" value="Ser/Thr_Kinases-Pseudokinases"/>
</dbReference>
<dbReference type="Gene3D" id="1.10.510.10">
    <property type="entry name" value="Transferase(Phosphotransferase) domain 1"/>
    <property type="match status" value="1"/>
</dbReference>
<dbReference type="PANTHER" id="PTHR44329">
    <property type="entry name" value="SERINE/THREONINE-PROTEIN KINASE TNNI3K-RELATED"/>
    <property type="match status" value="1"/>
</dbReference>
<evidence type="ECO:0000259" key="8">
    <source>
        <dbReference type="PROSITE" id="PS50011"/>
    </source>
</evidence>
<keyword evidence="3" id="KW-0418">Kinase</keyword>
<dbReference type="Proteomes" id="UP000825935">
    <property type="component" value="Chromosome 1"/>
</dbReference>
<keyword evidence="1" id="KW-0808">Transferase</keyword>
<evidence type="ECO:0000256" key="3">
    <source>
        <dbReference type="ARBA" id="ARBA00022777"/>
    </source>
</evidence>
<dbReference type="PROSITE" id="PS00108">
    <property type="entry name" value="PROTEIN_KINASE_ST"/>
    <property type="match status" value="1"/>
</dbReference>
<dbReference type="SMART" id="SM00220">
    <property type="entry name" value="S_TKc"/>
    <property type="match status" value="1"/>
</dbReference>
<comment type="caution">
    <text evidence="9">The sequence shown here is derived from an EMBL/GenBank/DDBJ whole genome shotgun (WGS) entry which is preliminary data.</text>
</comment>
<dbReference type="GO" id="GO:0004674">
    <property type="term" value="F:protein serine/threonine kinase activity"/>
    <property type="evidence" value="ECO:0007669"/>
    <property type="project" value="UniProtKB-EC"/>
</dbReference>
<dbReference type="InterPro" id="IPR000719">
    <property type="entry name" value="Prot_kinase_dom"/>
</dbReference>
<evidence type="ECO:0000256" key="6">
    <source>
        <dbReference type="ARBA" id="ARBA00048679"/>
    </source>
</evidence>
<dbReference type="EMBL" id="CM035406">
    <property type="protein sequence ID" value="KAH7446639.1"/>
    <property type="molecule type" value="Genomic_DNA"/>
</dbReference>
<evidence type="ECO:0000256" key="1">
    <source>
        <dbReference type="ARBA" id="ARBA00022679"/>
    </source>
</evidence>
<comment type="catalytic activity">
    <reaction evidence="5">
        <text>L-threonyl-[protein] + ATP = O-phospho-L-threonyl-[protein] + ADP + H(+)</text>
        <dbReference type="Rhea" id="RHEA:46608"/>
        <dbReference type="Rhea" id="RHEA-COMP:11060"/>
        <dbReference type="Rhea" id="RHEA-COMP:11605"/>
        <dbReference type="ChEBI" id="CHEBI:15378"/>
        <dbReference type="ChEBI" id="CHEBI:30013"/>
        <dbReference type="ChEBI" id="CHEBI:30616"/>
        <dbReference type="ChEBI" id="CHEBI:61977"/>
        <dbReference type="ChEBI" id="CHEBI:456216"/>
        <dbReference type="EC" id="2.7.11.1"/>
    </reaction>
</comment>
<dbReference type="GO" id="GO:0005524">
    <property type="term" value="F:ATP binding"/>
    <property type="evidence" value="ECO:0007669"/>
    <property type="project" value="UniProtKB-KW"/>
</dbReference>
<dbReference type="SUPFAM" id="SSF56112">
    <property type="entry name" value="Protein kinase-like (PK-like)"/>
    <property type="match status" value="1"/>
</dbReference>
<feature type="domain" description="Protein kinase" evidence="8">
    <location>
        <begin position="198"/>
        <end position="459"/>
    </location>
</feature>
<keyword evidence="4" id="KW-0067">ATP-binding</keyword>
<accession>A0A8T2VQC8</accession>
<keyword evidence="2" id="KW-0547">Nucleotide-binding</keyword>
<dbReference type="InterPro" id="IPR011009">
    <property type="entry name" value="Kinase-like_dom_sf"/>
</dbReference>
<dbReference type="EMBL" id="CM035406">
    <property type="protein sequence ID" value="KAH7446640.1"/>
    <property type="molecule type" value="Genomic_DNA"/>
</dbReference>
<evidence type="ECO:0000256" key="2">
    <source>
        <dbReference type="ARBA" id="ARBA00022741"/>
    </source>
</evidence>
<proteinExistence type="predicted"/>
<dbReference type="PRINTS" id="PR00109">
    <property type="entry name" value="TYRKINASE"/>
</dbReference>
<evidence type="ECO:0000256" key="4">
    <source>
        <dbReference type="ARBA" id="ARBA00022840"/>
    </source>
</evidence>
<dbReference type="PANTHER" id="PTHR44329:SF277">
    <property type="entry name" value="SERINE_THREONINE-PROTEIN KINASE HT1-LIKE"/>
    <property type="match status" value="1"/>
</dbReference>